<evidence type="ECO:0000313" key="1">
    <source>
        <dbReference type="EMBL" id="JAD59301.1"/>
    </source>
</evidence>
<accession>A0A0A9B7G6</accession>
<dbReference type="AlphaFoldDB" id="A0A0A9B7G6"/>
<proteinExistence type="predicted"/>
<reference evidence="1" key="1">
    <citation type="submission" date="2014-09" db="EMBL/GenBank/DDBJ databases">
        <authorList>
            <person name="Magalhaes I.L.F."/>
            <person name="Oliveira U."/>
            <person name="Santos F.R."/>
            <person name="Vidigal T.H.D.A."/>
            <person name="Brescovit A.D."/>
            <person name="Santos A.J."/>
        </authorList>
    </citation>
    <scope>NUCLEOTIDE SEQUENCE</scope>
    <source>
        <tissue evidence="1">Shoot tissue taken approximately 20 cm above the soil surface</tissue>
    </source>
</reference>
<name>A0A0A9B7G6_ARUDO</name>
<dbReference type="EMBL" id="GBRH01238594">
    <property type="protein sequence ID" value="JAD59301.1"/>
    <property type="molecule type" value="Transcribed_RNA"/>
</dbReference>
<sequence>MHVGHHHGRAHCDKGRDECRLERAEVCTAHIDVAIRVFSIK</sequence>
<protein>
    <submittedName>
        <fullName evidence="1">Uncharacterized protein</fullName>
    </submittedName>
</protein>
<organism evidence="1">
    <name type="scientific">Arundo donax</name>
    <name type="common">Giant reed</name>
    <name type="synonym">Donax arundinaceus</name>
    <dbReference type="NCBI Taxonomy" id="35708"/>
    <lineage>
        <taxon>Eukaryota</taxon>
        <taxon>Viridiplantae</taxon>
        <taxon>Streptophyta</taxon>
        <taxon>Embryophyta</taxon>
        <taxon>Tracheophyta</taxon>
        <taxon>Spermatophyta</taxon>
        <taxon>Magnoliopsida</taxon>
        <taxon>Liliopsida</taxon>
        <taxon>Poales</taxon>
        <taxon>Poaceae</taxon>
        <taxon>PACMAD clade</taxon>
        <taxon>Arundinoideae</taxon>
        <taxon>Arundineae</taxon>
        <taxon>Arundo</taxon>
    </lineage>
</organism>
<reference evidence="1" key="2">
    <citation type="journal article" date="2015" name="Data Brief">
        <title>Shoot transcriptome of the giant reed, Arundo donax.</title>
        <authorList>
            <person name="Barrero R.A."/>
            <person name="Guerrero F.D."/>
            <person name="Moolhuijzen P."/>
            <person name="Goolsby J.A."/>
            <person name="Tidwell J."/>
            <person name="Bellgard S.E."/>
            <person name="Bellgard M.I."/>
        </authorList>
    </citation>
    <scope>NUCLEOTIDE SEQUENCE</scope>
    <source>
        <tissue evidence="1">Shoot tissue taken approximately 20 cm above the soil surface</tissue>
    </source>
</reference>